<dbReference type="AlphaFoldDB" id="A0A7G3ZF87"/>
<evidence type="ECO:0000313" key="3">
    <source>
        <dbReference type="EMBL" id="QLL32173.1"/>
    </source>
</evidence>
<dbReference type="OrthoDB" id="4065448at2759"/>
<keyword evidence="2" id="KW-0472">Membrane</keyword>
<name>A0A7G3ZF87_9SACH</name>
<proteinExistence type="predicted"/>
<dbReference type="EMBL" id="CP059248">
    <property type="protein sequence ID" value="QLL32173.1"/>
    <property type="molecule type" value="Genomic_DNA"/>
</dbReference>
<keyword evidence="2" id="KW-0812">Transmembrane</keyword>
<evidence type="ECO:0000256" key="2">
    <source>
        <dbReference type="SAM" id="Phobius"/>
    </source>
</evidence>
<dbReference type="KEGG" id="tgb:HG536_0C03410"/>
<dbReference type="GeneID" id="59325309"/>
<organism evidence="3 4">
    <name type="scientific">Torulaspora globosa</name>
    <dbReference type="NCBI Taxonomy" id="48254"/>
    <lineage>
        <taxon>Eukaryota</taxon>
        <taxon>Fungi</taxon>
        <taxon>Dikarya</taxon>
        <taxon>Ascomycota</taxon>
        <taxon>Saccharomycotina</taxon>
        <taxon>Saccharomycetes</taxon>
        <taxon>Saccharomycetales</taxon>
        <taxon>Saccharomycetaceae</taxon>
        <taxon>Torulaspora</taxon>
    </lineage>
</organism>
<feature type="region of interest" description="Disordered" evidence="1">
    <location>
        <begin position="1"/>
        <end position="20"/>
    </location>
</feature>
<protein>
    <submittedName>
        <fullName evidence="3">Uncharacterized protein</fullName>
    </submittedName>
</protein>
<evidence type="ECO:0000313" key="4">
    <source>
        <dbReference type="Proteomes" id="UP000515788"/>
    </source>
</evidence>
<reference evidence="3 4" key="1">
    <citation type="submission" date="2020-06" db="EMBL/GenBank/DDBJ databases">
        <title>The yeast mating-type switching endonuclease HO is a domesticated member of an unorthodox homing genetic element family.</title>
        <authorList>
            <person name="Coughlan A.Y."/>
            <person name="Lombardi L."/>
            <person name="Braun-Galleani S."/>
            <person name="Martos A.R."/>
            <person name="Galeote V."/>
            <person name="Bigey F."/>
            <person name="Dequin S."/>
            <person name="Byrne K.P."/>
            <person name="Wolfe K.H."/>
        </authorList>
    </citation>
    <scope>NUCLEOTIDE SEQUENCE [LARGE SCALE GENOMIC DNA]</scope>
    <source>
        <strain evidence="3 4">CBS764</strain>
    </source>
</reference>
<keyword evidence="2" id="KW-1133">Transmembrane helix</keyword>
<dbReference type="RefSeq" id="XP_037138848.1">
    <property type="nucleotide sequence ID" value="XM_037282952.1"/>
</dbReference>
<evidence type="ECO:0000256" key="1">
    <source>
        <dbReference type="SAM" id="MobiDB-lite"/>
    </source>
</evidence>
<keyword evidence="4" id="KW-1185">Reference proteome</keyword>
<dbReference type="Proteomes" id="UP000515788">
    <property type="component" value="Chromosome 3"/>
</dbReference>
<feature type="transmembrane region" description="Helical" evidence="2">
    <location>
        <begin position="76"/>
        <end position="98"/>
    </location>
</feature>
<accession>A0A7G3ZF87</accession>
<gene>
    <name evidence="3" type="ORF">HG536_0C03410</name>
</gene>
<sequence>MNHIQAQKNKGQSVAASRTKNSMKYRETIRERKLRKASGKDFFEKAGDAIADFVESLYWMYYIHLPYYLMTSFDSFCLHTFFLIIFSLSVFGVIKYFLL</sequence>